<protein>
    <submittedName>
        <fullName evidence="19">DgyrCDS8346</fullName>
    </submittedName>
</protein>
<dbReference type="PROSITE" id="PS50920">
    <property type="entry name" value="SOLCAR"/>
    <property type="match status" value="3"/>
</dbReference>
<keyword evidence="20" id="KW-1185">Reference proteome</keyword>
<comment type="catalytic activity">
    <reaction evidence="15">
        <text>L-aspartate(in) + L-glutamate(out) + H(+)(out) = L-aspartate(out) + L-glutamate(in) + H(+)(in)</text>
        <dbReference type="Rhea" id="RHEA:70783"/>
        <dbReference type="ChEBI" id="CHEBI:15378"/>
        <dbReference type="ChEBI" id="CHEBI:29985"/>
        <dbReference type="ChEBI" id="CHEBI:29991"/>
    </reaction>
</comment>
<evidence type="ECO:0000256" key="16">
    <source>
        <dbReference type="ARBA" id="ARBA00048652"/>
    </source>
</evidence>
<dbReference type="Proteomes" id="UP000549394">
    <property type="component" value="Unassembled WGS sequence"/>
</dbReference>
<dbReference type="OrthoDB" id="2161at2759"/>
<comment type="caution">
    <text evidence="19">The sequence shown here is derived from an EMBL/GenBank/DDBJ whole genome shotgun (WGS) entry which is preliminary data.</text>
</comment>
<evidence type="ECO:0000256" key="1">
    <source>
        <dbReference type="ARBA" id="ARBA00004448"/>
    </source>
</evidence>
<evidence type="ECO:0000256" key="14">
    <source>
        <dbReference type="ARBA" id="ARBA00038674"/>
    </source>
</evidence>
<keyword evidence="11" id="KW-0496">Mitochondrion</keyword>
<evidence type="ECO:0000256" key="15">
    <source>
        <dbReference type="ARBA" id="ARBA00047487"/>
    </source>
</evidence>
<dbReference type="AlphaFoldDB" id="A0A7I8VZ05"/>
<feature type="repeat" description="Solcar" evidence="17">
    <location>
        <begin position="554"/>
        <end position="642"/>
    </location>
</feature>
<keyword evidence="5" id="KW-0479">Metal-binding</keyword>
<dbReference type="SMART" id="SM00054">
    <property type="entry name" value="EFh"/>
    <property type="match status" value="2"/>
</dbReference>
<comment type="subcellular location">
    <subcellularLocation>
        <location evidence="1">Mitochondrion inner membrane</location>
        <topology evidence="1">Multi-pass membrane protein</topology>
    </subcellularLocation>
</comment>
<dbReference type="PANTHER" id="PTHR45678:SF9">
    <property type="entry name" value="CALCIUM-BINDING MITOCHONDRIAL CARRIER PROTEIN ARALAR1"/>
    <property type="match status" value="1"/>
</dbReference>
<evidence type="ECO:0000256" key="7">
    <source>
        <dbReference type="ARBA" id="ARBA00022792"/>
    </source>
</evidence>
<dbReference type="InterPro" id="IPR023395">
    <property type="entry name" value="MCP_dom_sf"/>
</dbReference>
<keyword evidence="12 17" id="KW-0472">Membrane</keyword>
<dbReference type="PRINTS" id="PR00926">
    <property type="entry name" value="MITOCARRIER"/>
</dbReference>
<dbReference type="InterPro" id="IPR018247">
    <property type="entry name" value="EF_Hand_1_Ca_BS"/>
</dbReference>
<keyword evidence="9" id="KW-1133">Transmembrane helix</keyword>
<dbReference type="PROSITE" id="PS50222">
    <property type="entry name" value="EF_HAND_2"/>
    <property type="match status" value="2"/>
</dbReference>
<evidence type="ECO:0000256" key="13">
    <source>
        <dbReference type="ARBA" id="ARBA00037019"/>
    </source>
</evidence>
<dbReference type="InterPro" id="IPR002048">
    <property type="entry name" value="EF_hand_dom"/>
</dbReference>
<dbReference type="GO" id="GO:0005313">
    <property type="term" value="F:L-glutamate transmembrane transporter activity"/>
    <property type="evidence" value="ECO:0007669"/>
    <property type="project" value="TreeGrafter"/>
</dbReference>
<dbReference type="Gene3D" id="1.50.40.10">
    <property type="entry name" value="Mitochondrial carrier domain"/>
    <property type="match status" value="1"/>
</dbReference>
<dbReference type="GO" id="GO:0005743">
    <property type="term" value="C:mitochondrial inner membrane"/>
    <property type="evidence" value="ECO:0007669"/>
    <property type="project" value="UniProtKB-SubCell"/>
</dbReference>
<reference evidence="19 20" key="1">
    <citation type="submission" date="2020-08" db="EMBL/GenBank/DDBJ databases">
        <authorList>
            <person name="Hejnol A."/>
        </authorList>
    </citation>
    <scope>NUCLEOTIDE SEQUENCE [LARGE SCALE GENOMIC DNA]</scope>
</reference>
<dbReference type="GO" id="GO:0015183">
    <property type="term" value="F:L-aspartate transmembrane transporter activity"/>
    <property type="evidence" value="ECO:0007669"/>
    <property type="project" value="TreeGrafter"/>
</dbReference>
<evidence type="ECO:0000256" key="8">
    <source>
        <dbReference type="ARBA" id="ARBA00022837"/>
    </source>
</evidence>
<feature type="domain" description="EF-hand" evidence="18">
    <location>
        <begin position="189"/>
        <end position="224"/>
    </location>
</feature>
<dbReference type="InterPro" id="IPR051028">
    <property type="entry name" value="Mito_Solute_Carrier"/>
</dbReference>
<dbReference type="SUPFAM" id="SSF47473">
    <property type="entry name" value="EF-hand"/>
    <property type="match status" value="2"/>
</dbReference>
<dbReference type="PANTHER" id="PTHR45678">
    <property type="entry name" value="MITOCHONDRIAL 2-OXODICARBOXYLATE CARRIER 1-RELATED"/>
    <property type="match status" value="1"/>
</dbReference>
<dbReference type="PROSITE" id="PS00018">
    <property type="entry name" value="EF_HAND_1"/>
    <property type="match status" value="1"/>
</dbReference>
<keyword evidence="8" id="KW-0106">Calcium</keyword>
<dbReference type="GO" id="GO:0005509">
    <property type="term" value="F:calcium ion binding"/>
    <property type="evidence" value="ECO:0007669"/>
    <property type="project" value="InterPro"/>
</dbReference>
<evidence type="ECO:0000313" key="19">
    <source>
        <dbReference type="EMBL" id="CAD5119751.1"/>
    </source>
</evidence>
<evidence type="ECO:0000259" key="18">
    <source>
        <dbReference type="PROSITE" id="PS50222"/>
    </source>
</evidence>
<dbReference type="FunFam" id="1.50.40.10:FF:000004">
    <property type="entry name" value="Calcium-binding mitochondrial carrier protein Aralar1"/>
    <property type="match status" value="1"/>
</dbReference>
<evidence type="ECO:0000256" key="17">
    <source>
        <dbReference type="PROSITE-ProRule" id="PRU00282"/>
    </source>
</evidence>
<dbReference type="FunFam" id="1.10.238.10:FF:000064">
    <property type="entry name" value="calcium-binding mitochondrial carrier protein Aralar1 isoform X1"/>
    <property type="match status" value="1"/>
</dbReference>
<evidence type="ECO:0000256" key="6">
    <source>
        <dbReference type="ARBA" id="ARBA00022737"/>
    </source>
</evidence>
<dbReference type="Pfam" id="PF13405">
    <property type="entry name" value="EF-hand_6"/>
    <property type="match status" value="1"/>
</dbReference>
<sequence>MDQQFTKSVYRKKFEVLNKLCPKFCRAECESSTKNIAFLRRADPEKLRTVFDKYASQENRHSEKFMTGEDFLIKYLGVVNGSDLNQKTINILSSCADTTKDGLISFVEFQAFEALLCSPAAMYELAFQLFDTNGSGFVTFDEFKDVISHTTIHKRIPFDFDSEFIRLHFGTDKKRNVSFSEFSQLLHDFHEEHAIQAFRKLDKDKRGYITTLEFREIMTLLKPHLLTDFVRENLVHLAGGERSHQVTFQYFTAFVSLLNNMELVKRIHDFISKGYSSTEITKEEYLHEAQKYTQLTPMEIDILFQLTDVLHQTGKISMADLEVFAPLTEERMPHTIIATHMAEKVQDLAAGTGRNVMIQVLENCYRFGLGAIAGATGATTVYPIDLVKTRMQNQRSLSVIGELMYKNSFDCFKKVIRHEGVLGLYRGLPPQLVGVAPEKAIKLTVNDLMRDKLSNKNGGLPLWAECVSGGTAGGCQVLFTNPLEIVKIRLQVAGEVTAAVAKKESAISVVRDLGLLGLYKGARACLLRDIPFSAIYFPAYAHMKNFTADSKGYNSPVSLLVSATIAGAPAASLTTPADVIKTRLQVVAREGQTTYSGLFDCAGKIYREEGFRAFWKGAGARVLRSSPQFGVTLMAYELLQRFFYVDFGGRRPAGSELKPSAEERLPENPDHIGGFRVACATFEGIETKFGISFPKFKNGLI</sequence>
<organism evidence="19 20">
    <name type="scientific">Dimorphilus gyrociliatus</name>
    <dbReference type="NCBI Taxonomy" id="2664684"/>
    <lineage>
        <taxon>Eukaryota</taxon>
        <taxon>Metazoa</taxon>
        <taxon>Spiralia</taxon>
        <taxon>Lophotrochozoa</taxon>
        <taxon>Annelida</taxon>
        <taxon>Polychaeta</taxon>
        <taxon>Polychaeta incertae sedis</taxon>
        <taxon>Dinophilidae</taxon>
        <taxon>Dimorphilus</taxon>
    </lineage>
</organism>
<evidence type="ECO:0000256" key="11">
    <source>
        <dbReference type="ARBA" id="ARBA00023128"/>
    </source>
</evidence>
<comment type="subunit">
    <text evidence="14">Homodimer (via N-terminus).</text>
</comment>
<feature type="repeat" description="Solcar" evidence="17">
    <location>
        <begin position="460"/>
        <end position="546"/>
    </location>
</feature>
<feature type="domain" description="EF-hand" evidence="18">
    <location>
        <begin position="118"/>
        <end position="153"/>
    </location>
</feature>
<dbReference type="InterPro" id="IPR011992">
    <property type="entry name" value="EF-hand-dom_pair"/>
</dbReference>
<evidence type="ECO:0000256" key="2">
    <source>
        <dbReference type="ARBA" id="ARBA00006375"/>
    </source>
</evidence>
<name>A0A7I8VZ05_9ANNE</name>
<evidence type="ECO:0000256" key="5">
    <source>
        <dbReference type="ARBA" id="ARBA00022723"/>
    </source>
</evidence>
<dbReference type="GO" id="GO:0043490">
    <property type="term" value="P:malate-aspartate shuttle"/>
    <property type="evidence" value="ECO:0007669"/>
    <property type="project" value="TreeGrafter"/>
</dbReference>
<comment type="similarity">
    <text evidence="2">Belongs to the mitochondrial carrier (TC 2.A.29) family.</text>
</comment>
<evidence type="ECO:0000313" key="20">
    <source>
        <dbReference type="Proteomes" id="UP000549394"/>
    </source>
</evidence>
<evidence type="ECO:0000256" key="10">
    <source>
        <dbReference type="ARBA" id="ARBA00022990"/>
    </source>
</evidence>
<accession>A0A7I8VZ05</accession>
<feature type="repeat" description="Solcar" evidence="17">
    <location>
        <begin position="361"/>
        <end position="452"/>
    </location>
</feature>
<keyword evidence="7" id="KW-0999">Mitochondrion inner membrane</keyword>
<evidence type="ECO:0000256" key="9">
    <source>
        <dbReference type="ARBA" id="ARBA00022989"/>
    </source>
</evidence>
<evidence type="ECO:0000256" key="3">
    <source>
        <dbReference type="ARBA" id="ARBA00022448"/>
    </source>
</evidence>
<keyword evidence="4 17" id="KW-0812">Transmembrane</keyword>
<gene>
    <name evidence="19" type="ORF">DGYR_LOCUS7943</name>
</gene>
<comment type="catalytic activity">
    <reaction evidence="16">
        <text>3-sulfino-L-alanine(out) + L-glutamate(in) + H(+)(in) = 3-sulfino-L-alanine(in) + L-glutamate(out) + H(+)(out)</text>
        <dbReference type="Rhea" id="RHEA:70967"/>
        <dbReference type="ChEBI" id="CHEBI:15378"/>
        <dbReference type="ChEBI" id="CHEBI:29985"/>
        <dbReference type="ChEBI" id="CHEBI:61085"/>
    </reaction>
</comment>
<dbReference type="EMBL" id="CAJFCJ010000011">
    <property type="protein sequence ID" value="CAD5119751.1"/>
    <property type="molecule type" value="Genomic_DNA"/>
</dbReference>
<proteinExistence type="inferred from homology"/>
<keyword evidence="3" id="KW-0813">Transport</keyword>
<dbReference type="SUPFAM" id="SSF103506">
    <property type="entry name" value="Mitochondrial carrier"/>
    <property type="match status" value="1"/>
</dbReference>
<dbReference type="Pfam" id="PF00153">
    <property type="entry name" value="Mito_carr"/>
    <property type="match status" value="3"/>
</dbReference>
<evidence type="ECO:0000256" key="12">
    <source>
        <dbReference type="ARBA" id="ARBA00023136"/>
    </source>
</evidence>
<keyword evidence="10" id="KW-0007">Acetylation</keyword>
<dbReference type="Gene3D" id="1.10.238.10">
    <property type="entry name" value="EF-hand"/>
    <property type="match status" value="2"/>
</dbReference>
<evidence type="ECO:0000256" key="4">
    <source>
        <dbReference type="ARBA" id="ARBA00022692"/>
    </source>
</evidence>
<dbReference type="InterPro" id="IPR018108">
    <property type="entry name" value="MCP_transmembrane"/>
</dbReference>
<dbReference type="Pfam" id="PF00036">
    <property type="entry name" value="EF-hand_1"/>
    <property type="match status" value="1"/>
</dbReference>
<comment type="catalytic activity">
    <reaction evidence="13">
        <text>3-sulfino-L-alanine(out) + L-aspartate(in) = 3-sulfino-L-alanine(in) + L-aspartate(out)</text>
        <dbReference type="Rhea" id="RHEA:70975"/>
        <dbReference type="ChEBI" id="CHEBI:29991"/>
        <dbReference type="ChEBI" id="CHEBI:61085"/>
    </reaction>
</comment>
<dbReference type="InterPro" id="IPR002067">
    <property type="entry name" value="MCP"/>
</dbReference>
<keyword evidence="6" id="KW-0677">Repeat</keyword>